<protein>
    <submittedName>
        <fullName evidence="1">Uncharacterized protein</fullName>
    </submittedName>
</protein>
<dbReference type="Proteomes" id="UP000023758">
    <property type="component" value="Unassembled WGS sequence"/>
</dbReference>
<gene>
    <name evidence="1" type="ORF">H103_05848</name>
</gene>
<dbReference type="HOGENOM" id="CLU_1579632_0_0_1"/>
<name>A0A022VXE5_TRIRU</name>
<organism evidence="1">
    <name type="scientific">Trichophyton rubrum CBS 288.86</name>
    <dbReference type="NCBI Taxonomy" id="1215330"/>
    <lineage>
        <taxon>Eukaryota</taxon>
        <taxon>Fungi</taxon>
        <taxon>Dikarya</taxon>
        <taxon>Ascomycota</taxon>
        <taxon>Pezizomycotina</taxon>
        <taxon>Eurotiomycetes</taxon>
        <taxon>Eurotiomycetidae</taxon>
        <taxon>Onygenales</taxon>
        <taxon>Arthrodermataceae</taxon>
        <taxon>Trichophyton</taxon>
    </lineage>
</organism>
<dbReference type="EMBL" id="KK207877">
    <property type="protein sequence ID" value="EZF50749.1"/>
    <property type="molecule type" value="Genomic_DNA"/>
</dbReference>
<evidence type="ECO:0000313" key="1">
    <source>
        <dbReference type="EMBL" id="EZF50750.1"/>
    </source>
</evidence>
<reference evidence="1" key="1">
    <citation type="submission" date="2014-02" db="EMBL/GenBank/DDBJ databases">
        <title>The Genome Sequence of Trichophyton rubrum (morphotype fischeri) CBS 288.86.</title>
        <authorList>
            <consortium name="The Broad Institute Genomics Platform"/>
            <person name="Cuomo C.A."/>
            <person name="White T.C."/>
            <person name="Graser Y."/>
            <person name="Martinez-Rossi N."/>
            <person name="Heitman J."/>
            <person name="Young S.K."/>
            <person name="Zeng Q."/>
            <person name="Gargeya S."/>
            <person name="Abouelleil A."/>
            <person name="Alvarado L."/>
            <person name="Chapman S.B."/>
            <person name="Gainer-Dewar J."/>
            <person name="Goldberg J."/>
            <person name="Griggs A."/>
            <person name="Gujja S."/>
            <person name="Hansen M."/>
            <person name="Howarth C."/>
            <person name="Imamovic A."/>
            <person name="Larimer J."/>
            <person name="Martinez D."/>
            <person name="Murphy C."/>
            <person name="Pearson M.D."/>
            <person name="Persinoti G."/>
            <person name="Poon T."/>
            <person name="Priest M."/>
            <person name="Roberts A.D."/>
            <person name="Saif S."/>
            <person name="Shea T.D."/>
            <person name="Sykes S.N."/>
            <person name="Wortman J."/>
            <person name="Nusbaum C."/>
            <person name="Birren B."/>
        </authorList>
    </citation>
    <scope>NUCLEOTIDE SEQUENCE [LARGE SCALE GENOMIC DNA]</scope>
    <source>
        <strain evidence="1">CBS 288.86</strain>
    </source>
</reference>
<dbReference type="AlphaFoldDB" id="A0A022VXE5"/>
<dbReference type="EMBL" id="KK207877">
    <property type="protein sequence ID" value="EZF50750.1"/>
    <property type="molecule type" value="Genomic_DNA"/>
</dbReference>
<sequence>MDVSMYCSRGNFSHLVKPFTSANVISLTQRAIQPLSFPNLTGRSKLIKIKTSSRFVSPDIKAEEFSSIPGGTASISSTGVCIQQEVDTSPAKQSTIFHKIKVALYEVEGINLCFFSASGIRVPGNTMLSIIRRNVVLLRYSDSFRHSIQYLLTSPNVLSYWRAVKHTAH</sequence>
<accession>A0A022VXE5</accession>
<proteinExistence type="predicted"/>